<reference evidence="1 2" key="1">
    <citation type="journal article" date="2010" name="J. Bacteriol.">
        <title>Genome sequence of Lentisphaera araneosa HTCC2155T, the type species of the order Lentisphaerales in the phylum Lentisphaerae.</title>
        <authorList>
            <person name="Thrash J.C."/>
            <person name="Cho J.C."/>
            <person name="Vergin K.L."/>
            <person name="Morris R.M."/>
            <person name="Giovannoni S.J."/>
        </authorList>
    </citation>
    <scope>NUCLEOTIDE SEQUENCE [LARGE SCALE GENOMIC DNA]</scope>
    <source>
        <strain evidence="1 2">HTCC2155</strain>
    </source>
</reference>
<comment type="caution">
    <text evidence="1">The sequence shown here is derived from an EMBL/GenBank/DDBJ whole genome shotgun (WGS) entry which is preliminary data.</text>
</comment>
<sequence length="204" mass="22766">MSVDEEWGYLGLSGDYLVGTEVPKGSTRREESQEATFTITHKDYVPVQSEFEFNCYSSSKGDKKWIYQSAGGIMHPTITLLDGAVYFIEGTQLPSRAELYQVKEYVKSSFLVGIDLSTGKETFRQPVQSKSRHNIFMAGSKGRLVLVGTFNINERSPGIHRASNGILVYELKCFDINSKNGFGKKNTCPNSRAVKAMVREIVAQ</sequence>
<keyword evidence="2" id="KW-1185">Reference proteome</keyword>
<organism evidence="1 2">
    <name type="scientific">Lentisphaera araneosa HTCC2155</name>
    <dbReference type="NCBI Taxonomy" id="313628"/>
    <lineage>
        <taxon>Bacteria</taxon>
        <taxon>Pseudomonadati</taxon>
        <taxon>Lentisphaerota</taxon>
        <taxon>Lentisphaeria</taxon>
        <taxon>Lentisphaerales</taxon>
        <taxon>Lentisphaeraceae</taxon>
        <taxon>Lentisphaera</taxon>
    </lineage>
</organism>
<dbReference type="Proteomes" id="UP000004947">
    <property type="component" value="Unassembled WGS sequence"/>
</dbReference>
<name>A6DI04_9BACT</name>
<dbReference type="STRING" id="313628.LNTAR_08814"/>
<dbReference type="AlphaFoldDB" id="A6DI04"/>
<dbReference type="EMBL" id="ABCK01000004">
    <property type="protein sequence ID" value="EDM28658.1"/>
    <property type="molecule type" value="Genomic_DNA"/>
</dbReference>
<evidence type="ECO:0000313" key="1">
    <source>
        <dbReference type="EMBL" id="EDM28658.1"/>
    </source>
</evidence>
<proteinExistence type="predicted"/>
<accession>A6DI04</accession>
<gene>
    <name evidence="1" type="ORF">LNTAR_08814</name>
</gene>
<evidence type="ECO:0000313" key="2">
    <source>
        <dbReference type="Proteomes" id="UP000004947"/>
    </source>
</evidence>
<protein>
    <submittedName>
        <fullName evidence="1">Uncharacterized protein</fullName>
    </submittedName>
</protein>